<dbReference type="AlphaFoldDB" id="R6CKZ9"/>
<evidence type="ECO:0000256" key="2">
    <source>
        <dbReference type="RuleBase" id="RU361185"/>
    </source>
</evidence>
<dbReference type="Proteomes" id="UP000018362">
    <property type="component" value="Unassembled WGS sequence"/>
</dbReference>
<dbReference type="InterPro" id="IPR011013">
    <property type="entry name" value="Gal_mutarotase_sf_dom"/>
</dbReference>
<accession>R6CKZ9</accession>
<dbReference type="Gene3D" id="2.60.40.1180">
    <property type="entry name" value="Golgi alpha-mannosidase II"/>
    <property type="match status" value="2"/>
</dbReference>
<dbReference type="InterPro" id="IPR000322">
    <property type="entry name" value="Glyco_hydro_31_TIM"/>
</dbReference>
<dbReference type="Pfam" id="PF01055">
    <property type="entry name" value="Glyco_hydro_31_2nd"/>
    <property type="match status" value="1"/>
</dbReference>
<dbReference type="SUPFAM" id="SSF51445">
    <property type="entry name" value="(Trans)glycosidases"/>
    <property type="match status" value="1"/>
</dbReference>
<dbReference type="InterPro" id="IPR017853">
    <property type="entry name" value="GH"/>
</dbReference>
<comment type="similarity">
    <text evidence="1 2">Belongs to the glycosyl hydrolase 31 family.</text>
</comment>
<dbReference type="Pfam" id="PF21365">
    <property type="entry name" value="Glyco_hydro_31_3rd"/>
    <property type="match status" value="1"/>
</dbReference>
<dbReference type="GO" id="GO:0030246">
    <property type="term" value="F:carbohydrate binding"/>
    <property type="evidence" value="ECO:0007669"/>
    <property type="project" value="InterPro"/>
</dbReference>
<keyword evidence="2" id="KW-0378">Hydrolase</keyword>
<dbReference type="GO" id="GO:0004553">
    <property type="term" value="F:hydrolase activity, hydrolyzing O-glycosyl compounds"/>
    <property type="evidence" value="ECO:0007669"/>
    <property type="project" value="InterPro"/>
</dbReference>
<dbReference type="EMBL" id="CBCJ010000194">
    <property type="protein sequence ID" value="CDA72216.1"/>
    <property type="molecule type" value="Genomic_DNA"/>
</dbReference>
<dbReference type="RefSeq" id="WP_022125037.1">
    <property type="nucleotide sequence ID" value="NZ_FR880881.1"/>
</dbReference>
<name>R6CKZ9_9BACT</name>
<organism evidence="5 6">
    <name type="scientific">Phocaeicola coprocola CAG:162</name>
    <dbReference type="NCBI Taxonomy" id="1263040"/>
    <lineage>
        <taxon>Bacteria</taxon>
        <taxon>Pseudomonadati</taxon>
        <taxon>Bacteroidota</taxon>
        <taxon>Bacteroidia</taxon>
        <taxon>Bacteroidales</taxon>
        <taxon>Bacteroidaceae</taxon>
        <taxon>Phocaeicola</taxon>
    </lineage>
</organism>
<dbReference type="CDD" id="cd14752">
    <property type="entry name" value="GH31_N"/>
    <property type="match status" value="1"/>
</dbReference>
<evidence type="ECO:0000256" key="1">
    <source>
        <dbReference type="ARBA" id="ARBA00007806"/>
    </source>
</evidence>
<dbReference type="Gene3D" id="2.60.40.1760">
    <property type="entry name" value="glycosyl hydrolase (family 31)"/>
    <property type="match status" value="1"/>
</dbReference>
<evidence type="ECO:0000259" key="4">
    <source>
        <dbReference type="Pfam" id="PF21365"/>
    </source>
</evidence>
<reference evidence="5" key="1">
    <citation type="submission" date="2012-11" db="EMBL/GenBank/DDBJ databases">
        <title>Dependencies among metagenomic species, viruses, plasmids and units of genetic variation.</title>
        <authorList>
            <person name="Nielsen H.B."/>
            <person name="Almeida M."/>
            <person name="Juncker A.S."/>
            <person name="Rasmussen S."/>
            <person name="Li J."/>
            <person name="Sunagawa S."/>
            <person name="Plichta D."/>
            <person name="Gautier L."/>
            <person name="Le Chatelier E."/>
            <person name="Peletier E."/>
            <person name="Bonde I."/>
            <person name="Nielsen T."/>
            <person name="Manichanh C."/>
            <person name="Arumugam M."/>
            <person name="Batto J."/>
            <person name="Santos M.B.Q.D."/>
            <person name="Blom N."/>
            <person name="Borruel N."/>
            <person name="Burgdorf K.S."/>
            <person name="Boumezbeur F."/>
            <person name="Casellas F."/>
            <person name="Dore J."/>
            <person name="Guarner F."/>
            <person name="Hansen T."/>
            <person name="Hildebrand F."/>
            <person name="Kaas R.S."/>
            <person name="Kennedy S."/>
            <person name="Kristiansen K."/>
            <person name="Kultima J.R."/>
            <person name="Leonard P."/>
            <person name="Levenez F."/>
            <person name="Lund O."/>
            <person name="Moumen B."/>
            <person name="Le Paslier D."/>
            <person name="Pons N."/>
            <person name="Pedersen O."/>
            <person name="Prifti E."/>
            <person name="Qin J."/>
            <person name="Raes J."/>
            <person name="Tap J."/>
            <person name="Tims S."/>
            <person name="Ussery D.W."/>
            <person name="Yamada T."/>
            <person name="MetaHit consortium"/>
            <person name="Renault P."/>
            <person name="Sicheritz-Ponten T."/>
            <person name="Bork P."/>
            <person name="Wang J."/>
            <person name="Brunak S."/>
            <person name="Ehrlich S.D."/>
        </authorList>
    </citation>
    <scope>NUCLEOTIDE SEQUENCE [LARGE SCALE GENOMIC DNA]</scope>
</reference>
<gene>
    <name evidence="5" type="ORF">BN509_00462</name>
</gene>
<evidence type="ECO:0000313" key="5">
    <source>
        <dbReference type="EMBL" id="CDA72216.1"/>
    </source>
</evidence>
<feature type="domain" description="Glycoside hydrolase family 31 TIM barrel" evidence="3">
    <location>
        <begin position="230"/>
        <end position="544"/>
    </location>
</feature>
<dbReference type="GO" id="GO:0005975">
    <property type="term" value="P:carbohydrate metabolic process"/>
    <property type="evidence" value="ECO:0007669"/>
    <property type="project" value="InterPro"/>
</dbReference>
<dbReference type="InterPro" id="IPR048395">
    <property type="entry name" value="Glyco_hydro_31_C"/>
</dbReference>
<dbReference type="SUPFAM" id="SSF51011">
    <property type="entry name" value="Glycosyl hydrolase domain"/>
    <property type="match status" value="1"/>
</dbReference>
<dbReference type="SUPFAM" id="SSF74650">
    <property type="entry name" value="Galactose mutarotase-like"/>
    <property type="match status" value="1"/>
</dbReference>
<dbReference type="InterPro" id="IPR051816">
    <property type="entry name" value="Glycosyl_Hydrolase_31"/>
</dbReference>
<dbReference type="CDD" id="cd06592">
    <property type="entry name" value="GH31_NET37"/>
    <property type="match status" value="1"/>
</dbReference>
<dbReference type="PANTHER" id="PTHR43863:SF2">
    <property type="entry name" value="MALTASE-GLUCOAMYLASE"/>
    <property type="match status" value="1"/>
</dbReference>
<dbReference type="InterPro" id="IPR013780">
    <property type="entry name" value="Glyco_hydro_b"/>
</dbReference>
<keyword evidence="2" id="KW-0326">Glycosidase</keyword>
<dbReference type="PANTHER" id="PTHR43863">
    <property type="entry name" value="HYDROLASE, PUTATIVE (AFU_ORTHOLOGUE AFUA_1G03140)-RELATED"/>
    <property type="match status" value="1"/>
</dbReference>
<feature type="domain" description="Glycosyl hydrolase family 31 C-terminal" evidence="4">
    <location>
        <begin position="552"/>
        <end position="636"/>
    </location>
</feature>
<dbReference type="Gene3D" id="3.20.20.80">
    <property type="entry name" value="Glycosidases"/>
    <property type="match status" value="1"/>
</dbReference>
<evidence type="ECO:0000313" key="6">
    <source>
        <dbReference type="Proteomes" id="UP000018362"/>
    </source>
</evidence>
<comment type="caution">
    <text evidence="5">The sequence shown here is derived from an EMBL/GenBank/DDBJ whole genome shotgun (WGS) entry which is preliminary data.</text>
</comment>
<sequence>MKNILFGVLLLTGICFSTCKVEKDVEIVQEEIAPGVIKLTKGEVDTYTPYAVLGGKPVSEAMHELSEGKLPFSLDDVCLKVCDRGCVVEIPLDKDEQLYGFGLQYGTFGQRGLRKRPIVNDNPLNDLGYTHAPQPFYVSTKGYGILVNTARYTTFLCGSNQQISQNVRPTEGNRNKIAVNTEELYENRSGGNKVFIDIPGAKGIEIFVIAGPTLKDVVKRYNLLSGGGCLPPMWGLGFKYRVKGDAVQDSVIRFARYFREAKIPCDVLGLEPGWQTATYSCSYLWNEERFPDHKEMLNKLNSLGYKVNLWEHAYIHPTSPIREAMMPYAGDFLVWNGLVPDFLLPEARKIYSDYHRTLVKEGISAFKLDECDNSNIAYGSATWGFPDMSHFPSGVDGEQMHQMFGSLYVNTIDSIYRGMNQRTYLDYRSSGMFMSSRNAVLYSDTYNHKDYIQAICNSAFGGLLWCPEVREAYSDKDFFHRLQTVILSPQAMVNAWYLQYAPWMQFDRSKNDRGEFLPEAKLYEDYTRTLINLRMQLIPYLYSAFYKYHKEGVPPFRPLLMDYPDDIRLRDISDQYLIGDGLMAAPLYENANSRKVYFPAGIWYNFNTNERYEGNREYEVATDFDQLPLFVREGTLLPLADAVPYVTQETVFKLHCKVYGVSEASCLLLEDDGVSYDFEKGLFNLVTLEAVDKKVKMNRTGKCKLKRYEIKSYEFIN</sequence>
<protein>
    <submittedName>
        <fullName evidence="5">Alpha-xylosidase</fullName>
    </submittedName>
</protein>
<evidence type="ECO:0000259" key="3">
    <source>
        <dbReference type="Pfam" id="PF01055"/>
    </source>
</evidence>
<proteinExistence type="inferred from homology"/>